<keyword evidence="3" id="KW-0378">Hydrolase</keyword>
<dbReference type="GeneID" id="61924481"/>
<dbReference type="InterPro" id="IPR001818">
    <property type="entry name" value="Pept_M10_metallopeptidase"/>
</dbReference>
<gene>
    <name evidence="6" type="ORF">G4D54_03050</name>
</gene>
<evidence type="ECO:0000313" key="6">
    <source>
        <dbReference type="EMBL" id="QJA01468.1"/>
    </source>
</evidence>
<proteinExistence type="predicted"/>
<name>A0AAP9SE36_CLOIN</name>
<evidence type="ECO:0000313" key="7">
    <source>
        <dbReference type="Proteomes" id="UP000503330"/>
    </source>
</evidence>
<keyword evidence="2" id="KW-0479">Metal-binding</keyword>
<sequence>MTKKNCKTLMLSFIILITIVCFTTEVHAVKLGGRLINGPRNITYTVNGGASPYTPNINTAANNWMYTGYDNPIYMTAVSSTTGSTVDIYSYNDSASSTIAYTIFFNKNNQQQNPSSNYWWNKIFLNNKYINDTSINHNAVMAHEFGHVLGLGENNKNVNSIMCQTGAGRKVNKPQKVDSEEVVSIYGRY</sequence>
<evidence type="ECO:0000256" key="3">
    <source>
        <dbReference type="ARBA" id="ARBA00022801"/>
    </source>
</evidence>
<evidence type="ECO:0000256" key="4">
    <source>
        <dbReference type="ARBA" id="ARBA00022833"/>
    </source>
</evidence>
<evidence type="ECO:0000256" key="2">
    <source>
        <dbReference type="ARBA" id="ARBA00022723"/>
    </source>
</evidence>
<protein>
    <submittedName>
        <fullName evidence="6">Matrixin family metalloprotease</fullName>
    </submittedName>
</protein>
<accession>A0AAP9SE36</accession>
<dbReference type="RefSeq" id="WP_002607273.1">
    <property type="nucleotide sequence ID" value="NZ_BAAACC010000020.1"/>
</dbReference>
<reference evidence="6 7" key="1">
    <citation type="submission" date="2020-02" db="EMBL/GenBank/DDBJ databases">
        <authorList>
            <person name="Kociolek L.K."/>
            <person name="Ozer E.A."/>
        </authorList>
    </citation>
    <scope>NUCLEOTIDE SEQUENCE [LARGE SCALE GENOMIC DNA]</scope>
    <source>
        <strain evidence="6 7">ATCC 14501</strain>
    </source>
</reference>
<dbReference type="Pfam" id="PF00413">
    <property type="entry name" value="Peptidase_M10"/>
    <property type="match status" value="1"/>
</dbReference>
<dbReference type="GO" id="GO:0008270">
    <property type="term" value="F:zinc ion binding"/>
    <property type="evidence" value="ECO:0007669"/>
    <property type="project" value="InterPro"/>
</dbReference>
<dbReference type="GO" id="GO:0031012">
    <property type="term" value="C:extracellular matrix"/>
    <property type="evidence" value="ECO:0007669"/>
    <property type="project" value="InterPro"/>
</dbReference>
<keyword evidence="4" id="KW-0862">Zinc</keyword>
<dbReference type="Gene3D" id="3.40.390.10">
    <property type="entry name" value="Collagenase (Catalytic Domain)"/>
    <property type="match status" value="1"/>
</dbReference>
<dbReference type="GO" id="GO:0004222">
    <property type="term" value="F:metalloendopeptidase activity"/>
    <property type="evidence" value="ECO:0007669"/>
    <property type="project" value="InterPro"/>
</dbReference>
<keyword evidence="6" id="KW-0482">Metalloprotease</keyword>
<dbReference type="Proteomes" id="UP000503330">
    <property type="component" value="Chromosome"/>
</dbReference>
<dbReference type="EMBL" id="CP048838">
    <property type="protein sequence ID" value="QJA01468.1"/>
    <property type="molecule type" value="Genomic_DNA"/>
</dbReference>
<dbReference type="InterPro" id="IPR024079">
    <property type="entry name" value="MetalloPept_cat_dom_sf"/>
</dbReference>
<dbReference type="GO" id="GO:0006508">
    <property type="term" value="P:proteolysis"/>
    <property type="evidence" value="ECO:0007669"/>
    <property type="project" value="UniProtKB-KW"/>
</dbReference>
<organism evidence="6 7">
    <name type="scientific">Clostridium innocuum</name>
    <dbReference type="NCBI Taxonomy" id="1522"/>
    <lineage>
        <taxon>Bacteria</taxon>
        <taxon>Bacillati</taxon>
        <taxon>Bacillota</taxon>
        <taxon>Clostridia</taxon>
        <taxon>Eubacteriales</taxon>
        <taxon>Clostridiaceae</taxon>
        <taxon>Clostridium</taxon>
    </lineage>
</organism>
<keyword evidence="1" id="KW-0645">Protease</keyword>
<evidence type="ECO:0000259" key="5">
    <source>
        <dbReference type="Pfam" id="PF00413"/>
    </source>
</evidence>
<evidence type="ECO:0000256" key="1">
    <source>
        <dbReference type="ARBA" id="ARBA00022670"/>
    </source>
</evidence>
<feature type="domain" description="Peptidase M10 metallopeptidase" evidence="5">
    <location>
        <begin position="123"/>
        <end position="187"/>
    </location>
</feature>
<dbReference type="AlphaFoldDB" id="A0AAP9SE36"/>
<dbReference type="SUPFAM" id="SSF55486">
    <property type="entry name" value="Metalloproteases ('zincins'), catalytic domain"/>
    <property type="match status" value="1"/>
</dbReference>